<dbReference type="SUPFAM" id="SSF53335">
    <property type="entry name" value="S-adenosyl-L-methionine-dependent methyltransferases"/>
    <property type="match status" value="1"/>
</dbReference>
<evidence type="ECO:0000259" key="1">
    <source>
        <dbReference type="Pfam" id="PF13649"/>
    </source>
</evidence>
<dbReference type="CDD" id="cd02440">
    <property type="entry name" value="AdoMet_MTases"/>
    <property type="match status" value="1"/>
</dbReference>
<sequence length="293" mass="32346">MMCTVPVEDVEVLACPSCRGKLAWEGRARGGLLEEGGLSCSECGARWPVVEGLPRLFREREVRGTDRLLRALYDGLPSLHDPLTTLLTPLLQGHSEAELRERYVSRFELDTLVPRPGGRPPRILEVGIGAGANLPLLARALSPGLDVEVWGVDLSTGMLGCCRERLEREGPRGVRLLVADAHALPFADHTFDRVFEIGGINGYRNPGRALGEMARVACPGTPLVVVDEQLDAEARSLRDRVAFRLLTFYTREPHCPRELLPAGAVDIREEQLSRFYFCLSFRMPPEALVTGAR</sequence>
<dbReference type="InterPro" id="IPR029063">
    <property type="entry name" value="SAM-dependent_MTases_sf"/>
</dbReference>
<gene>
    <name evidence="2" type="ORF">ATI61_102592</name>
</gene>
<comment type="caution">
    <text evidence="2">The sequence shown here is derived from an EMBL/GenBank/DDBJ whole genome shotgun (WGS) entry which is preliminary data.</text>
</comment>
<keyword evidence="3" id="KW-1185">Reference proteome</keyword>
<organism evidence="2 3">
    <name type="scientific">Archangium gephyra</name>
    <dbReference type="NCBI Taxonomy" id="48"/>
    <lineage>
        <taxon>Bacteria</taxon>
        <taxon>Pseudomonadati</taxon>
        <taxon>Myxococcota</taxon>
        <taxon>Myxococcia</taxon>
        <taxon>Myxococcales</taxon>
        <taxon>Cystobacterineae</taxon>
        <taxon>Archangiaceae</taxon>
        <taxon>Archangium</taxon>
    </lineage>
</organism>
<keyword evidence="2" id="KW-0489">Methyltransferase</keyword>
<accession>A0ABX9K9H4</accession>
<dbReference type="Gene3D" id="3.40.50.150">
    <property type="entry name" value="Vaccinia Virus protein VP39"/>
    <property type="match status" value="1"/>
</dbReference>
<dbReference type="Proteomes" id="UP000256345">
    <property type="component" value="Unassembled WGS sequence"/>
</dbReference>
<evidence type="ECO:0000313" key="3">
    <source>
        <dbReference type="Proteomes" id="UP000256345"/>
    </source>
</evidence>
<dbReference type="PANTHER" id="PTHR43591:SF24">
    <property type="entry name" value="2-METHOXY-6-POLYPRENYL-1,4-BENZOQUINOL METHYLASE, MITOCHONDRIAL"/>
    <property type="match status" value="1"/>
</dbReference>
<keyword evidence="2" id="KW-0808">Transferase</keyword>
<dbReference type="Pfam" id="PF03966">
    <property type="entry name" value="Trm112p"/>
    <property type="match status" value="1"/>
</dbReference>
<dbReference type="PANTHER" id="PTHR43591">
    <property type="entry name" value="METHYLTRANSFERASE"/>
    <property type="match status" value="1"/>
</dbReference>
<name>A0ABX9K9H4_9BACT</name>
<dbReference type="SUPFAM" id="SSF158997">
    <property type="entry name" value="Trm112p-like"/>
    <property type="match status" value="1"/>
</dbReference>
<dbReference type="EMBL" id="QUMU01000002">
    <property type="protein sequence ID" value="REG36215.1"/>
    <property type="molecule type" value="Genomic_DNA"/>
</dbReference>
<feature type="domain" description="Methyltransferase" evidence="1">
    <location>
        <begin position="123"/>
        <end position="220"/>
    </location>
</feature>
<dbReference type="GO" id="GO:0008168">
    <property type="term" value="F:methyltransferase activity"/>
    <property type="evidence" value="ECO:0007669"/>
    <property type="project" value="UniProtKB-KW"/>
</dbReference>
<dbReference type="Pfam" id="PF13649">
    <property type="entry name" value="Methyltransf_25"/>
    <property type="match status" value="1"/>
</dbReference>
<protein>
    <submittedName>
        <fullName evidence="2">Methyltransferase family protein</fullName>
    </submittedName>
</protein>
<reference evidence="2 3" key="1">
    <citation type="submission" date="2018-08" db="EMBL/GenBank/DDBJ databases">
        <title>Genomic Encyclopedia of Archaeal and Bacterial Type Strains, Phase II (KMG-II): from individual species to whole genera.</title>
        <authorList>
            <person name="Goeker M."/>
        </authorList>
    </citation>
    <scope>NUCLEOTIDE SEQUENCE [LARGE SCALE GENOMIC DNA]</scope>
    <source>
        <strain evidence="2 3">DSM 2261</strain>
    </source>
</reference>
<dbReference type="RefSeq" id="WP_338022016.1">
    <property type="nucleotide sequence ID" value="NZ_CP011509.1"/>
</dbReference>
<dbReference type="GO" id="GO:0032259">
    <property type="term" value="P:methylation"/>
    <property type="evidence" value="ECO:0007669"/>
    <property type="project" value="UniProtKB-KW"/>
</dbReference>
<proteinExistence type="predicted"/>
<evidence type="ECO:0000313" key="2">
    <source>
        <dbReference type="EMBL" id="REG36215.1"/>
    </source>
</evidence>
<dbReference type="InterPro" id="IPR041698">
    <property type="entry name" value="Methyltransf_25"/>
</dbReference>
<dbReference type="Gene3D" id="2.20.25.10">
    <property type="match status" value="1"/>
</dbReference>
<dbReference type="InterPro" id="IPR005651">
    <property type="entry name" value="Trm112-like"/>
</dbReference>